<evidence type="ECO:0000256" key="3">
    <source>
        <dbReference type="ARBA" id="ARBA00022692"/>
    </source>
</evidence>
<dbReference type="GO" id="GO:0003677">
    <property type="term" value="F:DNA binding"/>
    <property type="evidence" value="ECO:0007669"/>
    <property type="project" value="UniProtKB-KW"/>
</dbReference>
<evidence type="ECO:0000256" key="6">
    <source>
        <dbReference type="ARBA" id="ARBA00023015"/>
    </source>
</evidence>
<dbReference type="GO" id="GO:0006351">
    <property type="term" value="P:DNA-templated transcription"/>
    <property type="evidence" value="ECO:0007669"/>
    <property type="project" value="InterPro"/>
</dbReference>
<keyword evidence="12" id="KW-0732">Signal</keyword>
<feature type="compositionally biased region" description="Low complexity" evidence="11">
    <location>
        <begin position="180"/>
        <end position="191"/>
    </location>
</feature>
<evidence type="ECO:0000256" key="2">
    <source>
        <dbReference type="ARBA" id="ARBA00004370"/>
    </source>
</evidence>
<keyword evidence="4" id="KW-0479">Metal-binding</keyword>
<dbReference type="SMART" id="SM00906">
    <property type="entry name" value="Fungal_trans"/>
    <property type="match status" value="1"/>
</dbReference>
<keyword evidence="6" id="KW-0805">Transcription regulation</keyword>
<evidence type="ECO:0000256" key="10">
    <source>
        <dbReference type="ARBA" id="ARBA00023242"/>
    </source>
</evidence>
<evidence type="ECO:0000313" key="15">
    <source>
        <dbReference type="Proteomes" id="UP000234474"/>
    </source>
</evidence>
<proteinExistence type="predicted"/>
<dbReference type="Gene3D" id="1.20.1250.20">
    <property type="entry name" value="MFS general substrate transporter like domains"/>
    <property type="match status" value="1"/>
</dbReference>
<comment type="caution">
    <text evidence="14">The sequence shown here is derived from an EMBL/GenBank/DDBJ whole genome shotgun (WGS) entry which is preliminary data.</text>
</comment>
<protein>
    <submittedName>
        <fullName evidence="14">Putative C6 transcription factor</fullName>
    </submittedName>
</protein>
<dbReference type="GO" id="GO:0022857">
    <property type="term" value="F:transmembrane transporter activity"/>
    <property type="evidence" value="ECO:0007669"/>
    <property type="project" value="InterPro"/>
</dbReference>
<evidence type="ECO:0000256" key="12">
    <source>
        <dbReference type="SAM" id="SignalP"/>
    </source>
</evidence>
<dbReference type="VEuPathDB" id="FungiDB:P174DRAFT_462696"/>
<sequence length="785" mass="87961">MTLGFMLCAIWGFVLGGPLRPIQSVFPLFVVMYGIFNSFQEMGPGISTFLCASESFPTPLRDHFMGLTAAVGKAGAAIGTEVFTPIRNSFDSSVKDTFKLPRMVEIAGQTRSPAVRRNGTLQSCEPCRKAKLRCDHGRPVCGRCTAKNIASRCFYHPAPMTKRTVASRASPIEASRRWTSQPSSNASSPGSTREHGRFRTTVEPPSALPGYLGSTSYSAVLAEHRSDIPFEVDNSSAAAVSTRSVDSDRLQMGSEMLKLLYDLPVCDIMIRKYHARTVITIVPKIVMYSIVESIRRIFDSLDANDFEAQFQDLVNQIFQNTSRPLTVHGSMTVEQYLSSFTGRNSRWEALGNIFAITGIALMSTPDSDPDFTQAAPDSEAKDRLRAQIVEASGICLGFCDQASSVNELLGFYQYNDVMLRTQQYGDSSYQAWRRLGDLSATIYAAGLHQESTQTDDCPWFLRQWRRVCFASAFYADKSLATFVGRPPLINYRYCTLTPPMDISHEILLAGGSTLTQAISDLDKAGWHVYGTAHPVTLIRLRFLLAIFREEALELALGTGDQNDLVEKSNRLVEKARNTWDTAPAYLRYDIRADVEENDIYCSSFALLHTYLDYLYTVFLVQRTLVKHTNTGQAALFETSRQVLSTIIRINAERDSQMDMTRHYSWIILYYGLPGASVLTLELLRQSREVGPHAIVLPRAELIRNLSVFLSCLSWVARPGHGNYQTCKEVEKKLSHILDQILDPQPVQAEVFNDATSGLYNVLDWYNPDTWDFNFEYLPSRDGFPV</sequence>
<evidence type="ECO:0000256" key="11">
    <source>
        <dbReference type="SAM" id="MobiDB-lite"/>
    </source>
</evidence>
<organism evidence="14 15">
    <name type="scientific">Aspergillus novofumigatus (strain IBT 16806)</name>
    <dbReference type="NCBI Taxonomy" id="1392255"/>
    <lineage>
        <taxon>Eukaryota</taxon>
        <taxon>Fungi</taxon>
        <taxon>Dikarya</taxon>
        <taxon>Ascomycota</taxon>
        <taxon>Pezizomycotina</taxon>
        <taxon>Eurotiomycetes</taxon>
        <taxon>Eurotiomycetidae</taxon>
        <taxon>Eurotiales</taxon>
        <taxon>Aspergillaceae</taxon>
        <taxon>Aspergillus</taxon>
        <taxon>Aspergillus subgen. Fumigati</taxon>
    </lineage>
</organism>
<feature type="region of interest" description="Disordered" evidence="11">
    <location>
        <begin position="165"/>
        <end position="209"/>
    </location>
</feature>
<dbReference type="InterPro" id="IPR050613">
    <property type="entry name" value="Sec_Metabolite_Reg"/>
</dbReference>
<gene>
    <name evidence="14" type="ORF">P174DRAFT_462696</name>
</gene>
<dbReference type="Proteomes" id="UP000234474">
    <property type="component" value="Unassembled WGS sequence"/>
</dbReference>
<dbReference type="GO" id="GO:0016020">
    <property type="term" value="C:membrane"/>
    <property type="evidence" value="ECO:0007669"/>
    <property type="project" value="UniProtKB-SubCell"/>
</dbReference>
<dbReference type="OrthoDB" id="4898680at2759"/>
<dbReference type="Gene3D" id="4.10.240.10">
    <property type="entry name" value="Zn(2)-C6 fungal-type DNA-binding domain"/>
    <property type="match status" value="1"/>
</dbReference>
<keyword evidence="7" id="KW-0238">DNA-binding</keyword>
<dbReference type="AlphaFoldDB" id="A0A2I1C3L8"/>
<accession>A0A2I1C3L8</accession>
<evidence type="ECO:0000259" key="13">
    <source>
        <dbReference type="PROSITE" id="PS50048"/>
    </source>
</evidence>
<keyword evidence="8" id="KW-0472">Membrane</keyword>
<dbReference type="Pfam" id="PF00083">
    <property type="entry name" value="Sugar_tr"/>
    <property type="match status" value="1"/>
</dbReference>
<dbReference type="InterPro" id="IPR036864">
    <property type="entry name" value="Zn2-C6_fun-type_DNA-bd_sf"/>
</dbReference>
<dbReference type="InterPro" id="IPR007219">
    <property type="entry name" value="XnlR_reg_dom"/>
</dbReference>
<dbReference type="InterPro" id="IPR001138">
    <property type="entry name" value="Zn2Cys6_DnaBD"/>
</dbReference>
<dbReference type="SMART" id="SM00066">
    <property type="entry name" value="GAL4"/>
    <property type="match status" value="1"/>
</dbReference>
<dbReference type="EMBL" id="MSZS01000006">
    <property type="protein sequence ID" value="PKX92237.1"/>
    <property type="molecule type" value="Genomic_DNA"/>
</dbReference>
<name>A0A2I1C3L8_ASPN1</name>
<dbReference type="InterPro" id="IPR036259">
    <property type="entry name" value="MFS_trans_sf"/>
</dbReference>
<dbReference type="PROSITE" id="PS50048">
    <property type="entry name" value="ZN2_CY6_FUNGAL_2"/>
    <property type="match status" value="1"/>
</dbReference>
<dbReference type="GO" id="GO:0005634">
    <property type="term" value="C:nucleus"/>
    <property type="evidence" value="ECO:0007669"/>
    <property type="project" value="UniProtKB-SubCell"/>
</dbReference>
<evidence type="ECO:0000256" key="1">
    <source>
        <dbReference type="ARBA" id="ARBA00004123"/>
    </source>
</evidence>
<evidence type="ECO:0000256" key="5">
    <source>
        <dbReference type="ARBA" id="ARBA00022989"/>
    </source>
</evidence>
<evidence type="ECO:0000256" key="8">
    <source>
        <dbReference type="ARBA" id="ARBA00023136"/>
    </source>
</evidence>
<feature type="domain" description="Zn(2)-C6 fungal-type" evidence="13">
    <location>
        <begin position="123"/>
        <end position="155"/>
    </location>
</feature>
<dbReference type="GO" id="GO:0008270">
    <property type="term" value="F:zinc ion binding"/>
    <property type="evidence" value="ECO:0007669"/>
    <property type="project" value="InterPro"/>
</dbReference>
<dbReference type="PANTHER" id="PTHR31001:SF61">
    <property type="entry name" value="ZN(II)2CYS6 TRANSCRIPTION FACTOR (EUROFUNG)"/>
    <property type="match status" value="1"/>
</dbReference>
<dbReference type="CDD" id="cd12148">
    <property type="entry name" value="fungal_TF_MHR"/>
    <property type="match status" value="1"/>
</dbReference>
<dbReference type="GO" id="GO:0000981">
    <property type="term" value="F:DNA-binding transcription factor activity, RNA polymerase II-specific"/>
    <property type="evidence" value="ECO:0007669"/>
    <property type="project" value="InterPro"/>
</dbReference>
<dbReference type="Pfam" id="PF00172">
    <property type="entry name" value="Zn_clus"/>
    <property type="match status" value="1"/>
</dbReference>
<evidence type="ECO:0000256" key="7">
    <source>
        <dbReference type="ARBA" id="ARBA00023125"/>
    </source>
</evidence>
<evidence type="ECO:0000313" key="14">
    <source>
        <dbReference type="EMBL" id="PKX92237.1"/>
    </source>
</evidence>
<dbReference type="RefSeq" id="XP_024680832.1">
    <property type="nucleotide sequence ID" value="XM_024830155.1"/>
</dbReference>
<dbReference type="InterPro" id="IPR005828">
    <property type="entry name" value="MFS_sugar_transport-like"/>
</dbReference>
<reference evidence="15" key="1">
    <citation type="journal article" date="2018" name="Proc. Natl. Acad. Sci. U.S.A.">
        <title>Linking secondary metabolites to gene clusters through genome sequencing of six diverse Aspergillus species.</title>
        <authorList>
            <person name="Kaerboelling I."/>
            <person name="Vesth T.C."/>
            <person name="Frisvad J.C."/>
            <person name="Nybo J.L."/>
            <person name="Theobald S."/>
            <person name="Kuo A."/>
            <person name="Bowyer P."/>
            <person name="Matsuda Y."/>
            <person name="Mondo S."/>
            <person name="Lyhne E.K."/>
            <person name="Kogle M.E."/>
            <person name="Clum A."/>
            <person name="Lipzen A."/>
            <person name="Salamov A."/>
            <person name="Ngan C.Y."/>
            <person name="Daum C."/>
            <person name="Chiniquy J."/>
            <person name="Barry K."/>
            <person name="LaButti K."/>
            <person name="Haridas S."/>
            <person name="Simmons B.A."/>
            <person name="Magnuson J.K."/>
            <person name="Mortensen U.H."/>
            <person name="Larsen T.O."/>
            <person name="Grigoriev I.V."/>
            <person name="Baker S.E."/>
            <person name="Andersen M.R."/>
        </authorList>
    </citation>
    <scope>NUCLEOTIDE SEQUENCE [LARGE SCALE GENOMIC DNA]</scope>
    <source>
        <strain evidence="15">IBT 16806</strain>
    </source>
</reference>
<keyword evidence="9" id="KW-0804">Transcription</keyword>
<dbReference type="SUPFAM" id="SSF57701">
    <property type="entry name" value="Zn2/Cys6 DNA-binding domain"/>
    <property type="match status" value="1"/>
</dbReference>
<dbReference type="CDD" id="cd00067">
    <property type="entry name" value="GAL4"/>
    <property type="match status" value="1"/>
</dbReference>
<dbReference type="STRING" id="1392255.A0A2I1C3L8"/>
<dbReference type="GeneID" id="36537481"/>
<keyword evidence="15" id="KW-1185">Reference proteome</keyword>
<dbReference type="OMA" id="PMRTHKS"/>
<keyword evidence="5" id="KW-1133">Transmembrane helix</keyword>
<comment type="subcellular location">
    <subcellularLocation>
        <location evidence="2">Membrane</location>
    </subcellularLocation>
    <subcellularLocation>
        <location evidence="1">Nucleus</location>
    </subcellularLocation>
</comment>
<dbReference type="PROSITE" id="PS00463">
    <property type="entry name" value="ZN2_CY6_FUNGAL_1"/>
    <property type="match status" value="1"/>
</dbReference>
<keyword evidence="10" id="KW-0539">Nucleus</keyword>
<evidence type="ECO:0000256" key="4">
    <source>
        <dbReference type="ARBA" id="ARBA00022723"/>
    </source>
</evidence>
<feature type="chain" id="PRO_5014139122" evidence="12">
    <location>
        <begin position="17"/>
        <end position="785"/>
    </location>
</feature>
<evidence type="ECO:0000256" key="9">
    <source>
        <dbReference type="ARBA" id="ARBA00023163"/>
    </source>
</evidence>
<keyword evidence="3" id="KW-0812">Transmembrane</keyword>
<dbReference type="Pfam" id="PF04082">
    <property type="entry name" value="Fungal_trans"/>
    <property type="match status" value="1"/>
</dbReference>
<dbReference type="PANTHER" id="PTHR31001">
    <property type="entry name" value="UNCHARACTERIZED TRANSCRIPTIONAL REGULATORY PROTEIN"/>
    <property type="match status" value="1"/>
</dbReference>
<feature type="signal peptide" evidence="12">
    <location>
        <begin position="1"/>
        <end position="16"/>
    </location>
</feature>
<dbReference type="SUPFAM" id="SSF103473">
    <property type="entry name" value="MFS general substrate transporter"/>
    <property type="match status" value="1"/>
</dbReference>